<dbReference type="Proteomes" id="UP000037460">
    <property type="component" value="Unassembled WGS sequence"/>
</dbReference>
<sequence>MDAFVMHVTASGAIDWAVQAGGASFDLPNGIAYDGVGGAFATGYFSNKASFGITSLISRGSSDAFVMHVTASGAIDWAVQAGGTDTDQGNGIASDGAGGALVTGYFTGTALFDTTSLTTRGLADAFVMHVTAAGAIDWAVQAGGTSFTEGYGISYDGCSGGALVTGQFIGMVSFGSTSLTSSANAV</sequence>
<dbReference type="OrthoDB" id="407159at2759"/>
<name>A0A0M0JHS5_9EUKA</name>
<accession>A0A0M0JHS5</accession>
<dbReference type="AlphaFoldDB" id="A0A0M0JHS5"/>
<dbReference type="EMBL" id="JWZX01002929">
    <property type="protein sequence ID" value="KOO25793.1"/>
    <property type="molecule type" value="Genomic_DNA"/>
</dbReference>
<evidence type="ECO:0000313" key="1">
    <source>
        <dbReference type="EMBL" id="KOO25793.1"/>
    </source>
</evidence>
<organism evidence="1 2">
    <name type="scientific">Chrysochromulina tobinii</name>
    <dbReference type="NCBI Taxonomy" id="1460289"/>
    <lineage>
        <taxon>Eukaryota</taxon>
        <taxon>Haptista</taxon>
        <taxon>Haptophyta</taxon>
        <taxon>Prymnesiophyceae</taxon>
        <taxon>Prymnesiales</taxon>
        <taxon>Chrysochromulinaceae</taxon>
        <taxon>Chrysochromulina</taxon>
    </lineage>
</organism>
<evidence type="ECO:0000313" key="2">
    <source>
        <dbReference type="Proteomes" id="UP000037460"/>
    </source>
</evidence>
<reference evidence="2" key="1">
    <citation type="journal article" date="2015" name="PLoS Genet.">
        <title>Genome Sequence and Transcriptome Analyses of Chrysochromulina tobin: Metabolic Tools for Enhanced Algal Fitness in the Prominent Order Prymnesiales (Haptophyceae).</title>
        <authorList>
            <person name="Hovde B.T."/>
            <person name="Deodato C.R."/>
            <person name="Hunsperger H.M."/>
            <person name="Ryken S.A."/>
            <person name="Yost W."/>
            <person name="Jha R.K."/>
            <person name="Patterson J."/>
            <person name="Monnat R.J. Jr."/>
            <person name="Barlow S.B."/>
            <person name="Starkenburg S.R."/>
            <person name="Cattolico R.A."/>
        </authorList>
    </citation>
    <scope>NUCLEOTIDE SEQUENCE</scope>
    <source>
        <strain evidence="2">CCMP291</strain>
    </source>
</reference>
<gene>
    <name evidence="1" type="ORF">Ctob_007694</name>
</gene>
<comment type="caution">
    <text evidence="1">The sequence shown here is derived from an EMBL/GenBank/DDBJ whole genome shotgun (WGS) entry which is preliminary data.</text>
</comment>
<feature type="non-terminal residue" evidence="1">
    <location>
        <position position="186"/>
    </location>
</feature>
<keyword evidence="2" id="KW-1185">Reference proteome</keyword>
<proteinExistence type="predicted"/>
<protein>
    <submittedName>
        <fullName evidence="1">Calx-beta domain-containing protein</fullName>
    </submittedName>
</protein>